<dbReference type="PROSITE" id="PS00523">
    <property type="entry name" value="SULFATASE_1"/>
    <property type="match status" value="1"/>
</dbReference>
<reference evidence="7 8" key="1">
    <citation type="submission" date="2019-03" db="EMBL/GenBank/DDBJ databases">
        <title>Deep-cultivation of Planctomycetes and their phenomic and genomic characterization uncovers novel biology.</title>
        <authorList>
            <person name="Wiegand S."/>
            <person name="Jogler M."/>
            <person name="Boedeker C."/>
            <person name="Pinto D."/>
            <person name="Vollmers J."/>
            <person name="Rivas-Marin E."/>
            <person name="Kohn T."/>
            <person name="Peeters S.H."/>
            <person name="Heuer A."/>
            <person name="Rast P."/>
            <person name="Oberbeckmann S."/>
            <person name="Bunk B."/>
            <person name="Jeske O."/>
            <person name="Meyerdierks A."/>
            <person name="Storesund J.E."/>
            <person name="Kallscheuer N."/>
            <person name="Luecker S."/>
            <person name="Lage O.M."/>
            <person name="Pohl T."/>
            <person name="Merkel B.J."/>
            <person name="Hornburger P."/>
            <person name="Mueller R.-W."/>
            <person name="Bruemmer F."/>
            <person name="Labrenz M."/>
            <person name="Spormann A.M."/>
            <person name="Op den Camp H."/>
            <person name="Overmann J."/>
            <person name="Amann R."/>
            <person name="Jetten M.S.M."/>
            <person name="Mascher T."/>
            <person name="Medema M.H."/>
            <person name="Devos D.P."/>
            <person name="Kaster A.-K."/>
            <person name="Ovreas L."/>
            <person name="Rohde M."/>
            <person name="Galperin M.Y."/>
            <person name="Jogler C."/>
        </authorList>
    </citation>
    <scope>NUCLEOTIDE SEQUENCE [LARGE SCALE GENOMIC DNA]</scope>
    <source>
        <strain evidence="7 8">V144</strain>
    </source>
</reference>
<dbReference type="SUPFAM" id="SSF53649">
    <property type="entry name" value="Alkaline phosphatase-like"/>
    <property type="match status" value="1"/>
</dbReference>
<dbReference type="KEGG" id="gaw:V144x_11110"/>
<evidence type="ECO:0000256" key="5">
    <source>
        <dbReference type="SAM" id="SignalP"/>
    </source>
</evidence>
<feature type="domain" description="Sulfatase N-terminal" evidence="6">
    <location>
        <begin position="39"/>
        <end position="373"/>
    </location>
</feature>
<evidence type="ECO:0000313" key="7">
    <source>
        <dbReference type="EMBL" id="QDT95665.1"/>
    </source>
</evidence>
<evidence type="ECO:0000313" key="8">
    <source>
        <dbReference type="Proteomes" id="UP000318704"/>
    </source>
</evidence>
<protein>
    <submittedName>
        <fullName evidence="7">Arylsulfatase</fullName>
        <ecNumber evidence="7">3.1.6.1</ecNumber>
    </submittedName>
</protein>
<keyword evidence="4" id="KW-0325">Glycoprotein</keyword>
<dbReference type="Proteomes" id="UP000318704">
    <property type="component" value="Chromosome"/>
</dbReference>
<comment type="similarity">
    <text evidence="1">Belongs to the sulfatase family.</text>
</comment>
<dbReference type="InterPro" id="IPR000917">
    <property type="entry name" value="Sulfatase_N"/>
</dbReference>
<keyword evidence="3 7" id="KW-0378">Hydrolase</keyword>
<dbReference type="GO" id="GO:0004065">
    <property type="term" value="F:arylsulfatase activity"/>
    <property type="evidence" value="ECO:0007669"/>
    <property type="project" value="UniProtKB-EC"/>
</dbReference>
<dbReference type="InterPro" id="IPR017850">
    <property type="entry name" value="Alkaline_phosphatase_core_sf"/>
</dbReference>
<feature type="chain" id="PRO_5021739102" evidence="5">
    <location>
        <begin position="25"/>
        <end position="517"/>
    </location>
</feature>
<proteinExistence type="inferred from homology"/>
<feature type="signal peptide" evidence="5">
    <location>
        <begin position="1"/>
        <end position="24"/>
    </location>
</feature>
<dbReference type="RefSeq" id="WP_144982484.1">
    <property type="nucleotide sequence ID" value="NZ_CP037920.1"/>
</dbReference>
<accession>A0A517VRL2</accession>
<evidence type="ECO:0000259" key="6">
    <source>
        <dbReference type="Pfam" id="PF00884"/>
    </source>
</evidence>
<evidence type="ECO:0000256" key="2">
    <source>
        <dbReference type="ARBA" id="ARBA00022729"/>
    </source>
</evidence>
<organism evidence="7 8">
    <name type="scientific">Gimesia aquarii</name>
    <dbReference type="NCBI Taxonomy" id="2527964"/>
    <lineage>
        <taxon>Bacteria</taxon>
        <taxon>Pseudomonadati</taxon>
        <taxon>Planctomycetota</taxon>
        <taxon>Planctomycetia</taxon>
        <taxon>Planctomycetales</taxon>
        <taxon>Planctomycetaceae</taxon>
        <taxon>Gimesia</taxon>
    </lineage>
</organism>
<dbReference type="CDD" id="cd16031">
    <property type="entry name" value="G6S_like"/>
    <property type="match status" value="1"/>
</dbReference>
<dbReference type="InterPro" id="IPR024607">
    <property type="entry name" value="Sulfatase_CS"/>
</dbReference>
<dbReference type="Pfam" id="PF00884">
    <property type="entry name" value="Sulfatase"/>
    <property type="match status" value="1"/>
</dbReference>
<dbReference type="PANTHER" id="PTHR43108:SF8">
    <property type="entry name" value="SD21168P"/>
    <property type="match status" value="1"/>
</dbReference>
<dbReference type="Gene3D" id="3.40.720.10">
    <property type="entry name" value="Alkaline Phosphatase, subunit A"/>
    <property type="match status" value="1"/>
</dbReference>
<dbReference type="EC" id="3.1.6.1" evidence="7"/>
<dbReference type="EMBL" id="CP037920">
    <property type="protein sequence ID" value="QDT95665.1"/>
    <property type="molecule type" value="Genomic_DNA"/>
</dbReference>
<dbReference type="AlphaFoldDB" id="A0A517VRL2"/>
<gene>
    <name evidence="7" type="ORF">V144x_11110</name>
</gene>
<keyword evidence="2 5" id="KW-0732">Signal</keyword>
<evidence type="ECO:0000256" key="4">
    <source>
        <dbReference type="ARBA" id="ARBA00023180"/>
    </source>
</evidence>
<dbReference type="PANTHER" id="PTHR43108">
    <property type="entry name" value="N-ACETYLGLUCOSAMINE-6-SULFATASE FAMILY MEMBER"/>
    <property type="match status" value="1"/>
</dbReference>
<sequence precursor="true">MRRVFLAYFITLFITLMISFPTSAADLKLEKIEGAKPLNVVFILSDDHRYDVMSFLGHPWAETLAMDAMAKDGVYFKNAMVTTSLCSPSRASILTGQYMHNHGVVDNNVLTKPGTIFFPQYLQEAGYQTAYFGKWHMGGHSDAPRPGFDKWVSFRGQGHYYPPKHLKKWSLNIDGKSVPQKGYITDELTDYAINWLNKSVKQSDKPFFMYLSHKGVHGMFHPAERHAGRYKDKPLPVPKTMANTPENYKNKPLWLKNQRNSWHGVDFAYHQDTDIAEHYRLYCEALLSVDDSIARVRKWLEENDLADNTLVLYMGDNGFQWGEHGLIDKRTAYNASVRVPLLGVCPKLWKPGTTIEQVVANIDIGPTVLEAAGRKTASQMDGQSFLQLAAGSMQPSKWRKNILYEYYWEYNFPHTPTTFSLRTDRYKFIQYHGIWDIDELYDMKNDPHEKHNLIFEKEHQQLIKKMRADLHQILIKADANRVPFSHKRRMGANLRLKSGSKPAIFPPQLLREKNAKE</sequence>
<evidence type="ECO:0000256" key="3">
    <source>
        <dbReference type="ARBA" id="ARBA00022801"/>
    </source>
</evidence>
<name>A0A517VRL2_9PLAN</name>
<evidence type="ECO:0000256" key="1">
    <source>
        <dbReference type="ARBA" id="ARBA00008779"/>
    </source>
</evidence>